<dbReference type="InterPro" id="IPR041238">
    <property type="entry name" value="Rap1a"/>
</dbReference>
<sequence length="82" mass="9225">MLATICAEAHDEARRADFCTGYVLATYDTLAINGFICPNPNSSTDQVMALARRRLADHPEDWDKQPSYVLSATFKKVFPCKR</sequence>
<dbReference type="EMBL" id="RCZC01000001">
    <property type="protein sequence ID" value="TPG56363.1"/>
    <property type="molecule type" value="Genomic_DNA"/>
</dbReference>
<organism evidence="2 3">
    <name type="scientific">Sphingomonas glacialis</name>
    <dbReference type="NCBI Taxonomy" id="658225"/>
    <lineage>
        <taxon>Bacteria</taxon>
        <taxon>Pseudomonadati</taxon>
        <taxon>Pseudomonadota</taxon>
        <taxon>Alphaproteobacteria</taxon>
        <taxon>Sphingomonadales</taxon>
        <taxon>Sphingomonadaceae</taxon>
        <taxon>Sphingomonas</taxon>
    </lineage>
</organism>
<dbReference type="Pfam" id="PF18602">
    <property type="entry name" value="Rap1a"/>
    <property type="match status" value="1"/>
</dbReference>
<reference evidence="2 3" key="1">
    <citation type="journal article" date="2019" name="Environ. Microbiol.">
        <title>Species interactions and distinct microbial communities in high Arctic permafrost affected cryosols are associated with the CH4 and CO2 gas fluxes.</title>
        <authorList>
            <person name="Altshuler I."/>
            <person name="Hamel J."/>
            <person name="Turney S."/>
            <person name="Magnuson E."/>
            <person name="Levesque R."/>
            <person name="Greer C."/>
            <person name="Whyte L.G."/>
        </authorList>
    </citation>
    <scope>NUCLEOTIDE SEQUENCE [LARGE SCALE GENOMIC DNA]</scope>
    <source>
        <strain evidence="2 3">E6.1</strain>
    </source>
</reference>
<protein>
    <recommendedName>
        <fullName evidence="1">Rap1a immunity protein domain-containing protein</fullName>
    </recommendedName>
</protein>
<name>A0A502G659_9SPHN</name>
<dbReference type="Proteomes" id="UP000319931">
    <property type="component" value="Unassembled WGS sequence"/>
</dbReference>
<evidence type="ECO:0000313" key="3">
    <source>
        <dbReference type="Proteomes" id="UP000319931"/>
    </source>
</evidence>
<dbReference type="Gene3D" id="1.10.890.40">
    <property type="match status" value="1"/>
</dbReference>
<gene>
    <name evidence="2" type="ORF">EAH76_02050</name>
</gene>
<keyword evidence="3" id="KW-1185">Reference proteome</keyword>
<evidence type="ECO:0000313" key="2">
    <source>
        <dbReference type="EMBL" id="TPG56363.1"/>
    </source>
</evidence>
<evidence type="ECO:0000259" key="1">
    <source>
        <dbReference type="Pfam" id="PF18602"/>
    </source>
</evidence>
<dbReference type="AlphaFoldDB" id="A0A502G659"/>
<proteinExistence type="predicted"/>
<accession>A0A502G659</accession>
<feature type="domain" description="Rap1a immunity protein" evidence="1">
    <location>
        <begin position="2"/>
        <end position="80"/>
    </location>
</feature>
<comment type="caution">
    <text evidence="2">The sequence shown here is derived from an EMBL/GenBank/DDBJ whole genome shotgun (WGS) entry which is preliminary data.</text>
</comment>